<feature type="domain" description="Peptidase C14 caspase" evidence="2">
    <location>
        <begin position="26"/>
        <end position="196"/>
    </location>
</feature>
<feature type="chain" id="PRO_5045349067" evidence="1">
    <location>
        <begin position="22"/>
        <end position="521"/>
    </location>
</feature>
<dbReference type="EMBL" id="CP089982">
    <property type="protein sequence ID" value="WXA99780.1"/>
    <property type="molecule type" value="Genomic_DNA"/>
</dbReference>
<evidence type="ECO:0000259" key="2">
    <source>
        <dbReference type="Pfam" id="PF00656"/>
    </source>
</evidence>
<reference evidence="3 4" key="1">
    <citation type="submission" date="2021-12" db="EMBL/GenBank/DDBJ databases">
        <title>Discovery of the Pendulisporaceae a myxobacterial family with distinct sporulation behavior and unique specialized metabolism.</title>
        <authorList>
            <person name="Garcia R."/>
            <person name="Popoff A."/>
            <person name="Bader C.D."/>
            <person name="Loehr J."/>
            <person name="Walesch S."/>
            <person name="Walt C."/>
            <person name="Boldt J."/>
            <person name="Bunk B."/>
            <person name="Haeckl F.J.F.P.J."/>
            <person name="Gunesch A.P."/>
            <person name="Birkelbach J."/>
            <person name="Nuebel U."/>
            <person name="Pietschmann T."/>
            <person name="Bach T."/>
            <person name="Mueller R."/>
        </authorList>
    </citation>
    <scope>NUCLEOTIDE SEQUENCE [LARGE SCALE GENOMIC DNA]</scope>
    <source>
        <strain evidence="3 4">MSr12523</strain>
    </source>
</reference>
<dbReference type="Gene3D" id="3.40.50.1460">
    <property type="match status" value="1"/>
</dbReference>
<dbReference type="Pfam" id="PF00656">
    <property type="entry name" value="Peptidase_C14"/>
    <property type="match status" value="1"/>
</dbReference>
<dbReference type="InterPro" id="IPR011600">
    <property type="entry name" value="Pept_C14_caspase"/>
</dbReference>
<keyword evidence="4" id="KW-1185">Reference proteome</keyword>
<dbReference type="Proteomes" id="UP001379533">
    <property type="component" value="Chromosome"/>
</dbReference>
<protein>
    <submittedName>
        <fullName evidence="3">Caspase family protein</fullName>
    </submittedName>
</protein>
<dbReference type="RefSeq" id="WP_394850424.1">
    <property type="nucleotide sequence ID" value="NZ_CP089982.1"/>
</dbReference>
<feature type="signal peptide" evidence="1">
    <location>
        <begin position="1"/>
        <end position="21"/>
    </location>
</feature>
<evidence type="ECO:0000313" key="3">
    <source>
        <dbReference type="EMBL" id="WXA99780.1"/>
    </source>
</evidence>
<gene>
    <name evidence="3" type="ORF">LZC95_23565</name>
</gene>
<sequence length="521" mass="55758">MRLPAVLAGVLIAACAAQARAEPVRILVAVGHSEGRGDERPLKHTRDDAARVRDVLRSRGGVAAEAAIVLANPTAADLTAALARADTMARTHRPDEVTLFFYFSGHGDGRAMHFGRETVPFTDLAAQLGKIPARLRVVITDACRSSDAVREKGGVLEPAFVVNVDEMRSASGAVWIHASSDGEAAQESDALGGAVFTHYWATGLNGAADANGDGRVTLSESFAFAYDQTVFRTANSSRIPQRPSLALDLRESAPLVLTRTSATNARLVLPREGNVSYVVYAVGSRTVLSEAWGQDDRAISLALPAGRYIVHRRASGRAGAAELLLAAGETRDLRDPDFRPFTEESLAAKGGTLRFHAHEVGVGYGVAVGHLAPFGHGPIVQYAYRGDEWTWSAHVGLVFSSRDAERATETSRRWEAGVALEREWRTGSASFRLGGGPVVSYYDRTLQRPDADLLARGGYSAEISQQTVAPGVELHAFTRWSLGTRLWCGLRIQGTANVATLDGTRQILLHGAASPMLGADF</sequence>
<organism evidence="3 4">
    <name type="scientific">Pendulispora brunnea</name>
    <dbReference type="NCBI Taxonomy" id="2905690"/>
    <lineage>
        <taxon>Bacteria</taxon>
        <taxon>Pseudomonadati</taxon>
        <taxon>Myxococcota</taxon>
        <taxon>Myxococcia</taxon>
        <taxon>Myxococcales</taxon>
        <taxon>Sorangiineae</taxon>
        <taxon>Pendulisporaceae</taxon>
        <taxon>Pendulispora</taxon>
    </lineage>
</organism>
<dbReference type="PROSITE" id="PS51257">
    <property type="entry name" value="PROKAR_LIPOPROTEIN"/>
    <property type="match status" value="1"/>
</dbReference>
<evidence type="ECO:0000256" key="1">
    <source>
        <dbReference type="SAM" id="SignalP"/>
    </source>
</evidence>
<proteinExistence type="predicted"/>
<name>A0ABZ2KM90_9BACT</name>
<evidence type="ECO:0000313" key="4">
    <source>
        <dbReference type="Proteomes" id="UP001379533"/>
    </source>
</evidence>
<accession>A0ABZ2KM90</accession>
<keyword evidence="1" id="KW-0732">Signal</keyword>